<comment type="caution">
    <text evidence="1">The sequence shown here is derived from an EMBL/GenBank/DDBJ whole genome shotgun (WGS) entry which is preliminary data.</text>
</comment>
<accession>A0A414AFX0</accession>
<reference evidence="1 2" key="1">
    <citation type="submission" date="2018-08" db="EMBL/GenBank/DDBJ databases">
        <title>A genome reference for cultivated species of the human gut microbiota.</title>
        <authorList>
            <person name="Zou Y."/>
            <person name="Xue W."/>
            <person name="Luo G."/>
        </authorList>
    </citation>
    <scope>NUCLEOTIDE SEQUENCE [LARGE SCALE GENOMIC DNA]</scope>
    <source>
        <strain evidence="1 2">AM35-14</strain>
    </source>
</reference>
<gene>
    <name evidence="1" type="ORF">DW839_30815</name>
</gene>
<dbReference type="Proteomes" id="UP000283975">
    <property type="component" value="Unassembled WGS sequence"/>
</dbReference>
<evidence type="ECO:0000313" key="1">
    <source>
        <dbReference type="EMBL" id="RHC46676.1"/>
    </source>
</evidence>
<sequence>MRIFNKKILFAKRKRFTFLVSIADFSSQECYEIYFQFSLTDPWWLPKYEPEFGKSKIPLYGWLFFYFGRRSIGVLIPSENGSEPIAKKPIYDNNGCLWRLYTFPGAEMAKDFRDISKKYRRTVSVKCEDGNYTVVNIIRRKRIFGF</sequence>
<evidence type="ECO:0000313" key="2">
    <source>
        <dbReference type="Proteomes" id="UP000283975"/>
    </source>
</evidence>
<proteinExistence type="predicted"/>
<organism evidence="1 2">
    <name type="scientific">Enterocloster bolteae</name>
    <dbReference type="NCBI Taxonomy" id="208479"/>
    <lineage>
        <taxon>Bacteria</taxon>
        <taxon>Bacillati</taxon>
        <taxon>Bacillota</taxon>
        <taxon>Clostridia</taxon>
        <taxon>Lachnospirales</taxon>
        <taxon>Lachnospiraceae</taxon>
        <taxon>Enterocloster</taxon>
    </lineage>
</organism>
<name>A0A414AFX0_9FIRM</name>
<protein>
    <submittedName>
        <fullName evidence="1">Uncharacterized protein</fullName>
    </submittedName>
</protein>
<dbReference type="AlphaFoldDB" id="A0A414AFX0"/>
<dbReference type="EMBL" id="QSHZ01000060">
    <property type="protein sequence ID" value="RHC46676.1"/>
    <property type="molecule type" value="Genomic_DNA"/>
</dbReference>